<protein>
    <submittedName>
        <fullName evidence="2">Uncharacterized protein</fullName>
    </submittedName>
</protein>
<proteinExistence type="predicted"/>
<dbReference type="AlphaFoldDB" id="A0A5N5KUV4"/>
<dbReference type="Proteomes" id="UP000326939">
    <property type="component" value="Chromosome 11"/>
</dbReference>
<accession>A0A5N5KUV4</accession>
<sequence length="70" mass="7600">MPEMVPENISDIPGEDYMEPETSNDGFIDPASLGIDGIIPIDIDNISLDPDIDALLDNSSFWCIGLSFQA</sequence>
<evidence type="ECO:0000313" key="3">
    <source>
        <dbReference type="Proteomes" id="UP000326939"/>
    </source>
</evidence>
<name>A0A5N5KUV4_9ROSI</name>
<feature type="region of interest" description="Disordered" evidence="1">
    <location>
        <begin position="1"/>
        <end position="26"/>
    </location>
</feature>
<reference evidence="3" key="1">
    <citation type="journal article" date="2019" name="Gigascience">
        <title>De novo genome assembly of the endangered Acer yangbiense, a plant species with extremely small populations endemic to Yunnan Province, China.</title>
        <authorList>
            <person name="Yang J."/>
            <person name="Wariss H.M."/>
            <person name="Tao L."/>
            <person name="Zhang R."/>
            <person name="Yun Q."/>
            <person name="Hollingsworth P."/>
            <person name="Dao Z."/>
            <person name="Luo G."/>
            <person name="Guo H."/>
            <person name="Ma Y."/>
            <person name="Sun W."/>
        </authorList>
    </citation>
    <scope>NUCLEOTIDE SEQUENCE [LARGE SCALE GENOMIC DNA]</scope>
    <source>
        <strain evidence="3">cv. br00</strain>
    </source>
</reference>
<comment type="caution">
    <text evidence="2">The sequence shown here is derived from an EMBL/GenBank/DDBJ whole genome shotgun (WGS) entry which is preliminary data.</text>
</comment>
<dbReference type="EMBL" id="VDCV01000011">
    <property type="protein sequence ID" value="KAB5534230.1"/>
    <property type="molecule type" value="Genomic_DNA"/>
</dbReference>
<evidence type="ECO:0000256" key="1">
    <source>
        <dbReference type="SAM" id="MobiDB-lite"/>
    </source>
</evidence>
<organism evidence="2 3">
    <name type="scientific">Salix brachista</name>
    <dbReference type="NCBI Taxonomy" id="2182728"/>
    <lineage>
        <taxon>Eukaryota</taxon>
        <taxon>Viridiplantae</taxon>
        <taxon>Streptophyta</taxon>
        <taxon>Embryophyta</taxon>
        <taxon>Tracheophyta</taxon>
        <taxon>Spermatophyta</taxon>
        <taxon>Magnoliopsida</taxon>
        <taxon>eudicotyledons</taxon>
        <taxon>Gunneridae</taxon>
        <taxon>Pentapetalae</taxon>
        <taxon>rosids</taxon>
        <taxon>fabids</taxon>
        <taxon>Malpighiales</taxon>
        <taxon>Salicaceae</taxon>
        <taxon>Saliceae</taxon>
        <taxon>Salix</taxon>
    </lineage>
</organism>
<evidence type="ECO:0000313" key="2">
    <source>
        <dbReference type="EMBL" id="KAB5534230.1"/>
    </source>
</evidence>
<gene>
    <name evidence="2" type="ORF">DKX38_017316</name>
</gene>
<keyword evidence="3" id="KW-1185">Reference proteome</keyword>